<feature type="region of interest" description="Disordered" evidence="1">
    <location>
        <begin position="74"/>
        <end position="109"/>
    </location>
</feature>
<protein>
    <submittedName>
        <fullName evidence="2">Uncharacterized protein</fullName>
    </submittedName>
</protein>
<keyword evidence="3" id="KW-1185">Reference proteome</keyword>
<feature type="compositionally biased region" description="Polar residues" evidence="1">
    <location>
        <begin position="121"/>
        <end position="131"/>
    </location>
</feature>
<feature type="region of interest" description="Disordered" evidence="1">
    <location>
        <begin position="121"/>
        <end position="156"/>
    </location>
</feature>
<evidence type="ECO:0000313" key="3">
    <source>
        <dbReference type="Proteomes" id="UP001460270"/>
    </source>
</evidence>
<name>A0AAW0MSR5_9GOBI</name>
<reference evidence="3" key="1">
    <citation type="submission" date="2024-04" db="EMBL/GenBank/DDBJ databases">
        <title>Salinicola lusitanus LLJ914,a marine bacterium isolated from the Okinawa Trough.</title>
        <authorList>
            <person name="Li J."/>
        </authorList>
    </citation>
    <scope>NUCLEOTIDE SEQUENCE [LARGE SCALE GENOMIC DNA]</scope>
</reference>
<comment type="caution">
    <text evidence="2">The sequence shown here is derived from an EMBL/GenBank/DDBJ whole genome shotgun (WGS) entry which is preliminary data.</text>
</comment>
<proteinExistence type="predicted"/>
<feature type="compositionally biased region" description="Basic and acidic residues" evidence="1">
    <location>
        <begin position="147"/>
        <end position="156"/>
    </location>
</feature>
<evidence type="ECO:0000313" key="2">
    <source>
        <dbReference type="EMBL" id="KAK7880191.1"/>
    </source>
</evidence>
<sequence length="156" mass="17707">MLQQIERQAQTCEERIRKWLNQFYLILDQEKELCLKTLQEEKTEKIRRIQLELMSIDAKLASLSDRIKTESVDPLNAPLIIEPDPPPPAEPVRPKQESQTPSEVLTNKRKKVLKINQVKSEVSTLPTSASNKPVVVPSNASTGNSAFKEHCNGHKN</sequence>
<dbReference type="Proteomes" id="UP001460270">
    <property type="component" value="Unassembled WGS sequence"/>
</dbReference>
<evidence type="ECO:0000256" key="1">
    <source>
        <dbReference type="SAM" id="MobiDB-lite"/>
    </source>
</evidence>
<accession>A0AAW0MSR5</accession>
<gene>
    <name evidence="2" type="ORF">WMY93_033137</name>
</gene>
<organism evidence="2 3">
    <name type="scientific">Mugilogobius chulae</name>
    <name type="common">yellowstripe goby</name>
    <dbReference type="NCBI Taxonomy" id="88201"/>
    <lineage>
        <taxon>Eukaryota</taxon>
        <taxon>Metazoa</taxon>
        <taxon>Chordata</taxon>
        <taxon>Craniata</taxon>
        <taxon>Vertebrata</taxon>
        <taxon>Euteleostomi</taxon>
        <taxon>Actinopterygii</taxon>
        <taxon>Neopterygii</taxon>
        <taxon>Teleostei</taxon>
        <taxon>Neoteleostei</taxon>
        <taxon>Acanthomorphata</taxon>
        <taxon>Gobiaria</taxon>
        <taxon>Gobiiformes</taxon>
        <taxon>Gobioidei</taxon>
        <taxon>Gobiidae</taxon>
        <taxon>Gobionellinae</taxon>
        <taxon>Mugilogobius</taxon>
    </lineage>
</organism>
<dbReference type="EMBL" id="JBBPFD010000130">
    <property type="protein sequence ID" value="KAK7880191.1"/>
    <property type="molecule type" value="Genomic_DNA"/>
</dbReference>
<dbReference type="AlphaFoldDB" id="A0AAW0MSR5"/>